<dbReference type="GO" id="GO:0000820">
    <property type="term" value="P:regulation of glutamine family amino acid metabolic process"/>
    <property type="evidence" value="ECO:0007669"/>
    <property type="project" value="TreeGrafter"/>
</dbReference>
<dbReference type="EC" id="2.7.7.89" evidence="9"/>
<evidence type="ECO:0000256" key="4">
    <source>
        <dbReference type="ARBA" id="ARBA00022840"/>
    </source>
</evidence>
<dbReference type="Gene3D" id="1.20.120.330">
    <property type="entry name" value="Nucleotidyltransferases domain 2"/>
    <property type="match status" value="2"/>
</dbReference>
<dbReference type="InterPro" id="IPR013546">
    <property type="entry name" value="PII_UdlTrfase/GS_AdlTrfase"/>
</dbReference>
<reference evidence="9" key="1">
    <citation type="submission" date="2021-02" db="EMBL/GenBank/DDBJ databases">
        <authorList>
            <person name="Cremers G."/>
            <person name="Picone N."/>
        </authorList>
    </citation>
    <scope>NUCLEOTIDE SEQUENCE</scope>
    <source>
        <strain evidence="9">PQ17</strain>
    </source>
</reference>
<dbReference type="GO" id="GO:0047388">
    <property type="term" value="F:[glutamine synthetase]-adenylyl-L-tyrosine phosphorylase activity"/>
    <property type="evidence" value="ECO:0007669"/>
    <property type="project" value="UniProtKB-EC"/>
</dbReference>
<feature type="domain" description="Glutamate-ammonia ligase adenylyltransferase repeated" evidence="7">
    <location>
        <begin position="66"/>
        <end position="252"/>
    </location>
</feature>
<evidence type="ECO:0000313" key="10">
    <source>
        <dbReference type="Proteomes" id="UP000663859"/>
    </source>
</evidence>
<keyword evidence="3" id="KW-0547">Nucleotide-binding</keyword>
<evidence type="ECO:0000256" key="5">
    <source>
        <dbReference type="ARBA" id="ARBA00022842"/>
    </source>
</evidence>
<feature type="domain" description="PII-uridylyltransferase/Glutamine-synthetase adenylyltransferase" evidence="8">
    <location>
        <begin position="734"/>
        <end position="848"/>
    </location>
</feature>
<evidence type="ECO:0000259" key="7">
    <source>
        <dbReference type="Pfam" id="PF03710"/>
    </source>
</evidence>
<keyword evidence="4" id="KW-0067">ATP-binding</keyword>
<dbReference type="CDD" id="cd05401">
    <property type="entry name" value="NT_GlnE_GlnD_like"/>
    <property type="match status" value="2"/>
</dbReference>
<organism evidence="9 10">
    <name type="scientific">Candidatus Methylacidithermus pantelleriae</name>
    <dbReference type="NCBI Taxonomy" id="2744239"/>
    <lineage>
        <taxon>Bacteria</taxon>
        <taxon>Pseudomonadati</taxon>
        <taxon>Verrucomicrobiota</taxon>
        <taxon>Methylacidiphilae</taxon>
        <taxon>Methylacidiphilales</taxon>
        <taxon>Methylacidiphilaceae</taxon>
        <taxon>Candidatus Methylacidithermus</taxon>
    </lineage>
</organism>
<keyword evidence="5" id="KW-0460">Magnesium</keyword>
<dbReference type="InterPro" id="IPR043519">
    <property type="entry name" value="NT_sf"/>
</dbReference>
<dbReference type="PANTHER" id="PTHR30621">
    <property type="entry name" value="GLUTAMINE SYNTHETASE ADENYLYLTRANSFERASE"/>
    <property type="match status" value="1"/>
</dbReference>
<keyword evidence="1 9" id="KW-0808">Transferase</keyword>
<comment type="caution">
    <text evidence="9">The sequence shown here is derived from an EMBL/GenBank/DDBJ whole genome shotgun (WGS) entry which is preliminary data.</text>
</comment>
<dbReference type="InterPro" id="IPR005190">
    <property type="entry name" value="GlnE_rpt_dom"/>
</dbReference>
<dbReference type="SUPFAM" id="SSF81593">
    <property type="entry name" value="Nucleotidyltransferase substrate binding subunit/domain"/>
    <property type="match status" value="2"/>
</dbReference>
<dbReference type="Pfam" id="PF03710">
    <property type="entry name" value="GlnE"/>
    <property type="match status" value="2"/>
</dbReference>
<dbReference type="Gene3D" id="1.20.120.1510">
    <property type="match status" value="1"/>
</dbReference>
<evidence type="ECO:0000256" key="3">
    <source>
        <dbReference type="ARBA" id="ARBA00022741"/>
    </source>
</evidence>
<name>A0A8J2BN05_9BACT</name>
<keyword evidence="10" id="KW-1185">Reference proteome</keyword>
<feature type="domain" description="PII-uridylyltransferase/Glutamine-synthetase adenylyltransferase" evidence="8">
    <location>
        <begin position="272"/>
        <end position="411"/>
    </location>
</feature>
<dbReference type="GO" id="GO:0008882">
    <property type="term" value="F:[glutamate-ammonia-ligase] adenylyltransferase activity"/>
    <property type="evidence" value="ECO:0007669"/>
    <property type="project" value="UniProtKB-EC"/>
</dbReference>
<dbReference type="Pfam" id="PF08335">
    <property type="entry name" value="GlnD_UR_UTase"/>
    <property type="match status" value="2"/>
</dbReference>
<dbReference type="Proteomes" id="UP000663859">
    <property type="component" value="Unassembled WGS sequence"/>
</dbReference>
<evidence type="ECO:0000256" key="2">
    <source>
        <dbReference type="ARBA" id="ARBA00022695"/>
    </source>
</evidence>
<dbReference type="Gene3D" id="3.30.460.10">
    <property type="entry name" value="Beta Polymerase, domain 2"/>
    <property type="match status" value="2"/>
</dbReference>
<dbReference type="PANTHER" id="PTHR30621:SF0">
    <property type="entry name" value="BIFUNCTIONAL GLUTAMINE SYNTHETASE ADENYLYLTRANSFERASE_ADENYLYL-REMOVING ENZYME"/>
    <property type="match status" value="1"/>
</dbReference>
<dbReference type="RefSeq" id="WP_174583024.1">
    <property type="nucleotide sequence ID" value="NZ_CAJNOB010000009.1"/>
</dbReference>
<dbReference type="SUPFAM" id="SSF81301">
    <property type="entry name" value="Nucleotidyltransferase"/>
    <property type="match status" value="2"/>
</dbReference>
<dbReference type="AlphaFoldDB" id="A0A8J2BN05"/>
<feature type="domain" description="Glutamate-ammonia ligase adenylyltransferase repeated" evidence="7">
    <location>
        <begin position="507"/>
        <end position="715"/>
    </location>
</feature>
<dbReference type="EMBL" id="CAJNOB010000009">
    <property type="protein sequence ID" value="CAF0694634.1"/>
    <property type="molecule type" value="Genomic_DNA"/>
</dbReference>
<dbReference type="GO" id="GO:0005524">
    <property type="term" value="F:ATP binding"/>
    <property type="evidence" value="ECO:0007669"/>
    <property type="project" value="UniProtKB-KW"/>
</dbReference>
<evidence type="ECO:0000313" key="9">
    <source>
        <dbReference type="EMBL" id="CAF0694634.1"/>
    </source>
</evidence>
<evidence type="ECO:0000256" key="1">
    <source>
        <dbReference type="ARBA" id="ARBA00022679"/>
    </source>
</evidence>
<evidence type="ECO:0000259" key="8">
    <source>
        <dbReference type="Pfam" id="PF08335"/>
    </source>
</evidence>
<dbReference type="GO" id="GO:0005829">
    <property type="term" value="C:cytosol"/>
    <property type="evidence" value="ECO:0007669"/>
    <property type="project" value="TreeGrafter"/>
</dbReference>
<accession>A0A8J2BN05</accession>
<protein>
    <submittedName>
        <fullName evidence="9">Bifunctional glutamine synthetase adenylyltransferase/adenylyl-removing enzyme</fullName>
        <ecNumber evidence="9">2.7.7.42</ecNumber>
        <ecNumber evidence="9">2.7.7.89</ecNumber>
    </submittedName>
</protein>
<keyword evidence="2 9" id="KW-0548">Nucleotidyltransferase</keyword>
<dbReference type="EC" id="2.7.7.42" evidence="9"/>
<keyword evidence="6" id="KW-0511">Multifunctional enzyme</keyword>
<sequence>MKIEPDVASRKATWVEFLSFSDQARHWIEARPQWSEWVLGEQSWDSKNAPGPAFWRRLYAEEGSKQARREDRLEALRLVRELESIRIGWWDFAGYASLEEVVEWLSNLADFCLETVYHMYWSELSQRYGKPATGFAIISLGKLGGQELNYGSDIDVLFLYGEEGVLRPHETYHAFFTTLAQCIVRAFEETGPNGRLFRMDLRLRPEGPSGPLVRSLESLENYYAAFGETWERLALVKARWSAGDPRVGYELEKLRIPFCFPLHVTEEIFEEMAEIRQRMEELADRETNGDWDVKRGTGGIREIEFLVQTFQVLHGARQPYLQQRSTLRALHALGTVGLLRWEEVRSLREAYRFLRVLEHRLQMMTGLQTHRLPGNGDLRQKIASSLGLTKEKFEERLVEVRQTVRELFNRYFYRPSPNPPKAFRWELFADPKAAEKALADLERGHGAAPSPGTRRVFRRFVPLLEEALRRVADPDGALQRLVQFVDRYGARRLLFESLASHPKALDLLVRLFDASSFFSEVLIAQPDLFEEVARSGTLDTLKRQGDYLEELRQLPGQPAERARKYRRWELVRIALRDVLGIASLTELWEEYTALARACLTFAHESVCPKARLAWIGVGRFGAGELGYGSDLDCLVVGEEVEAALAVIAFMTETLPTGILFPMDFRLRPHGEGPVCVPLETYEEYYARTAQFWEIQVLTKATWVAGDPALGARFMESVERVWNERIAQTDHWEEIEQMRMRVEKERADRIFPPGSFKTGPGGLMDIEFGLTAYLMDRRIRQPHTLQGLALLQEDHPEIAQKWQEGFLFLRKVESFLRRDRNRPIDRLPPDCRARRWLARRLGFPDEKAFISFLVTTCEANREAFLLLWRARPRKPH</sequence>
<gene>
    <name evidence="9" type="primary">glnE</name>
    <name evidence="9" type="ORF">MPNT_170017</name>
</gene>
<proteinExistence type="predicted"/>
<evidence type="ECO:0000256" key="6">
    <source>
        <dbReference type="ARBA" id="ARBA00023268"/>
    </source>
</evidence>
<dbReference type="InterPro" id="IPR023057">
    <property type="entry name" value="GlnE"/>
</dbReference>